<dbReference type="PROSITE" id="PS50206">
    <property type="entry name" value="RHODANESE_3"/>
    <property type="match status" value="1"/>
</dbReference>
<reference evidence="3" key="1">
    <citation type="journal article" date="2019" name="Int. J. Syst. Evol. Microbiol.">
        <title>The Global Catalogue of Microorganisms (GCM) 10K type strain sequencing project: providing services to taxonomists for standard genome sequencing and annotation.</title>
        <authorList>
            <consortium name="The Broad Institute Genomics Platform"/>
            <consortium name="The Broad Institute Genome Sequencing Center for Infectious Disease"/>
            <person name="Wu L."/>
            <person name="Ma J."/>
        </authorList>
    </citation>
    <scope>NUCLEOTIDE SEQUENCE [LARGE SCALE GENOMIC DNA]</scope>
    <source>
        <strain evidence="3">JCM 17688</strain>
    </source>
</reference>
<name>A0ABP8J3W1_9ACTN</name>
<dbReference type="EMBL" id="BAABFR010000005">
    <property type="protein sequence ID" value="GAA4384574.1"/>
    <property type="molecule type" value="Genomic_DNA"/>
</dbReference>
<dbReference type="Gene3D" id="3.40.250.10">
    <property type="entry name" value="Rhodanese-like domain"/>
    <property type="match status" value="1"/>
</dbReference>
<comment type="caution">
    <text evidence="2">The sequence shown here is derived from an EMBL/GenBank/DDBJ whole genome shotgun (WGS) entry which is preliminary data.</text>
</comment>
<sequence length="119" mass="12151">MYALHTLLESGVGVIDVRDQADRSRDGILPGAVAIDAAAVIARVVPGLPTSLSTAGREAQWLLVSTNGATAAAIAMRLRDRGVCASHVEGGFRALTTLGAGVTAPAYRRAVAQFAAHSG</sequence>
<evidence type="ECO:0000259" key="1">
    <source>
        <dbReference type="PROSITE" id="PS50206"/>
    </source>
</evidence>
<evidence type="ECO:0000313" key="2">
    <source>
        <dbReference type="EMBL" id="GAA4384574.1"/>
    </source>
</evidence>
<evidence type="ECO:0000313" key="3">
    <source>
        <dbReference type="Proteomes" id="UP001500635"/>
    </source>
</evidence>
<gene>
    <name evidence="2" type="ORF">GCM10023147_05160</name>
</gene>
<organism evidence="2 3">
    <name type="scientific">Tsukamurella soli</name>
    <dbReference type="NCBI Taxonomy" id="644556"/>
    <lineage>
        <taxon>Bacteria</taxon>
        <taxon>Bacillati</taxon>
        <taxon>Actinomycetota</taxon>
        <taxon>Actinomycetes</taxon>
        <taxon>Mycobacteriales</taxon>
        <taxon>Tsukamurellaceae</taxon>
        <taxon>Tsukamurella</taxon>
    </lineage>
</organism>
<proteinExistence type="predicted"/>
<dbReference type="InterPro" id="IPR001763">
    <property type="entry name" value="Rhodanese-like_dom"/>
</dbReference>
<keyword evidence="3" id="KW-1185">Reference proteome</keyword>
<dbReference type="Proteomes" id="UP001500635">
    <property type="component" value="Unassembled WGS sequence"/>
</dbReference>
<accession>A0ABP8J3W1</accession>
<protein>
    <recommendedName>
        <fullName evidence="1">Rhodanese domain-containing protein</fullName>
    </recommendedName>
</protein>
<dbReference type="InterPro" id="IPR036873">
    <property type="entry name" value="Rhodanese-like_dom_sf"/>
</dbReference>
<dbReference type="RefSeq" id="WP_344990431.1">
    <property type="nucleotide sequence ID" value="NZ_BAABFR010000005.1"/>
</dbReference>
<dbReference type="SUPFAM" id="SSF52821">
    <property type="entry name" value="Rhodanese/Cell cycle control phosphatase"/>
    <property type="match status" value="1"/>
</dbReference>
<feature type="domain" description="Rhodanese" evidence="1">
    <location>
        <begin position="14"/>
        <end position="104"/>
    </location>
</feature>